<evidence type="ECO:0000313" key="1">
    <source>
        <dbReference type="EMBL" id="QBK91875.1"/>
    </source>
</evidence>
<reference evidence="1" key="1">
    <citation type="journal article" date="2019" name="MBio">
        <title>Virus Genomes from Deep Sea Sediments Expand the Ocean Megavirome and Support Independent Origins of Viral Gigantism.</title>
        <authorList>
            <person name="Backstrom D."/>
            <person name="Yutin N."/>
            <person name="Jorgensen S.L."/>
            <person name="Dharamshi J."/>
            <person name="Homa F."/>
            <person name="Zaremba-Niedwiedzka K."/>
            <person name="Spang A."/>
            <person name="Wolf Y.I."/>
            <person name="Koonin E.V."/>
            <person name="Ettema T.J."/>
        </authorList>
    </citation>
    <scope>NUCLEOTIDE SEQUENCE</scope>
</reference>
<sequence>MISGKKPVVQIKKSRVEIEISDEEIGYGTSPFLRSGEIPQSQIEAEKREIQAEMEEKADFYEFSIEIYSTVGDEMMVNIFNVFVEVPKPVGVMRLLDDFRMREDRPSGRVLFPDYEYPSSDSNYPGFPYVYSMISMPKMLYENVLGQMELMIEQNEEIVIITANGDVQIPTLWRQSHPMYRVEEIIAI</sequence>
<name>A0A481Z8Q7_9VIRU</name>
<organism evidence="1">
    <name type="scientific">Pithovirus LCPAC304</name>
    <dbReference type="NCBI Taxonomy" id="2506594"/>
    <lineage>
        <taxon>Viruses</taxon>
        <taxon>Pithoviruses</taxon>
    </lineage>
</organism>
<dbReference type="EMBL" id="MK500566">
    <property type="protein sequence ID" value="QBK91875.1"/>
    <property type="molecule type" value="Genomic_DNA"/>
</dbReference>
<accession>A0A481Z8Q7</accession>
<proteinExistence type="predicted"/>
<gene>
    <name evidence="1" type="ORF">LCPAC304_02140</name>
</gene>
<protein>
    <submittedName>
        <fullName evidence="1">Uncharacterized protein</fullName>
    </submittedName>
</protein>